<evidence type="ECO:0000256" key="2">
    <source>
        <dbReference type="ARBA" id="ARBA00022448"/>
    </source>
</evidence>
<evidence type="ECO:0000313" key="5">
    <source>
        <dbReference type="EMBL" id="BCI60476.1"/>
    </source>
</evidence>
<dbReference type="GO" id="GO:0005524">
    <property type="term" value="F:ATP binding"/>
    <property type="evidence" value="ECO:0007669"/>
    <property type="project" value="UniProtKB-UniRule"/>
</dbReference>
<dbReference type="AlphaFoldDB" id="A0A7I8D155"/>
<evidence type="ECO:0000313" key="6">
    <source>
        <dbReference type="Proteomes" id="UP000593890"/>
    </source>
</evidence>
<evidence type="ECO:0000256" key="3">
    <source>
        <dbReference type="ARBA" id="ARBA00023065"/>
    </source>
</evidence>
<keyword evidence="4" id="KW-0375">Hydrogen ion transport</keyword>
<dbReference type="Proteomes" id="UP000593890">
    <property type="component" value="Chromosome"/>
</dbReference>
<dbReference type="PANTHER" id="PTHR11671">
    <property type="entry name" value="V-TYPE ATP SYNTHASE SUBUNIT D"/>
    <property type="match status" value="1"/>
</dbReference>
<dbReference type="EMBL" id="AP023321">
    <property type="protein sequence ID" value="BCI60476.1"/>
    <property type="molecule type" value="Genomic_DNA"/>
</dbReference>
<dbReference type="Pfam" id="PF01813">
    <property type="entry name" value="ATP-synt_D"/>
    <property type="match status" value="1"/>
</dbReference>
<organism evidence="5 6">
    <name type="scientific">Solibaculum mannosilyticum</name>
    <dbReference type="NCBI Taxonomy" id="2780922"/>
    <lineage>
        <taxon>Bacteria</taxon>
        <taxon>Bacillati</taxon>
        <taxon>Bacillota</taxon>
        <taxon>Clostridia</taxon>
        <taxon>Eubacteriales</taxon>
        <taxon>Oscillospiraceae</taxon>
        <taxon>Solibaculum</taxon>
    </lineage>
</organism>
<dbReference type="HAMAP" id="MF_00271">
    <property type="entry name" value="ATP_synth_D_arch"/>
    <property type="match status" value="1"/>
</dbReference>
<dbReference type="GO" id="GO:0046933">
    <property type="term" value="F:proton-transporting ATP synthase activity, rotational mechanism"/>
    <property type="evidence" value="ECO:0007669"/>
    <property type="project" value="UniProtKB-UniRule"/>
</dbReference>
<keyword evidence="2 4" id="KW-0813">Transport</keyword>
<name>A0A7I8D155_9FIRM</name>
<keyword evidence="6" id="KW-1185">Reference proteome</keyword>
<proteinExistence type="inferred from homology"/>
<dbReference type="GO" id="GO:0046961">
    <property type="term" value="F:proton-transporting ATPase activity, rotational mechanism"/>
    <property type="evidence" value="ECO:0007669"/>
    <property type="project" value="InterPro"/>
</dbReference>
<evidence type="ECO:0000256" key="4">
    <source>
        <dbReference type="HAMAP-Rule" id="MF_00271"/>
    </source>
</evidence>
<evidence type="ECO:0000256" key="1">
    <source>
        <dbReference type="ARBA" id="ARBA00005850"/>
    </source>
</evidence>
<protein>
    <recommendedName>
        <fullName evidence="4">V-type ATP synthase subunit D</fullName>
    </recommendedName>
    <alternativeName>
        <fullName evidence="4">V-ATPase subunit D</fullName>
    </alternativeName>
</protein>
<dbReference type="NCBIfam" id="TIGR00309">
    <property type="entry name" value="V_ATPase_subD"/>
    <property type="match status" value="1"/>
</dbReference>
<accession>A0A7I8D155</accession>
<keyword evidence="4" id="KW-0066">ATP synthesis</keyword>
<comment type="function">
    <text evidence="4">Produces ATP from ADP in the presence of a proton gradient across the membrane.</text>
</comment>
<dbReference type="InterPro" id="IPR002699">
    <property type="entry name" value="V_ATPase_D"/>
</dbReference>
<reference evidence="6" key="1">
    <citation type="submission" date="2020-07" db="EMBL/GenBank/DDBJ databases">
        <title>Complete genome sequencing of Clostridia bacterium strain 12CBH8.</title>
        <authorList>
            <person name="Sakamoto M."/>
            <person name="Murakami T."/>
            <person name="Mori H."/>
        </authorList>
    </citation>
    <scope>NUCLEOTIDE SEQUENCE [LARGE SCALE GENOMIC DNA]</scope>
    <source>
        <strain evidence="6">12CBH8</strain>
    </source>
</reference>
<dbReference type="GO" id="GO:0042777">
    <property type="term" value="P:proton motive force-driven plasma membrane ATP synthesis"/>
    <property type="evidence" value="ECO:0007669"/>
    <property type="project" value="UniProtKB-UniRule"/>
</dbReference>
<dbReference type="RefSeq" id="WP_090266346.1">
    <property type="nucleotide sequence ID" value="NZ_AP023321.1"/>
</dbReference>
<dbReference type="Gene3D" id="1.10.287.3240">
    <property type="match status" value="1"/>
</dbReference>
<keyword evidence="3 4" id="KW-0406">Ion transport</keyword>
<comment type="similarity">
    <text evidence="1 4">Belongs to the V-ATPase D subunit family.</text>
</comment>
<sequence>MNQQISPTKGNLMDTKRSLAQAKLGFELLDRKRNILIREVMLMIDKAKTIQERIDMTYAEAYLALQQANISLGICDEIASTVPVENGLEIQYRSVMGVEIPMVHLESTVPQVYYGFESSNSLLDEAYFKFDAVKKLTAELAEVENSVYRLANAIRKTQKRANALKNIMIPRFEETVKFITNALDEKDREEFSRLKVIKRQKSSKAG</sequence>
<gene>
    <name evidence="5" type="primary">atpD_2</name>
    <name evidence="4" type="synonym">atpD</name>
    <name evidence="5" type="ORF">C12CBH8_11150</name>
</gene>
<dbReference type="KEGG" id="sman:C12CBH8_11150"/>